<dbReference type="PIRSF" id="PIRSF006060">
    <property type="entry name" value="AA_transporter"/>
    <property type="match status" value="1"/>
</dbReference>
<keyword evidence="5 8" id="KW-1133">Transmembrane helix</keyword>
<dbReference type="Proteomes" id="UP001628156">
    <property type="component" value="Unassembled WGS sequence"/>
</dbReference>
<evidence type="ECO:0000313" key="9">
    <source>
        <dbReference type="EMBL" id="GAB1221367.1"/>
    </source>
</evidence>
<gene>
    <name evidence="9" type="ORF">ENUP19_0080G0004</name>
</gene>
<evidence type="ECO:0000313" key="10">
    <source>
        <dbReference type="Proteomes" id="UP001628156"/>
    </source>
</evidence>
<evidence type="ECO:0000256" key="3">
    <source>
        <dbReference type="ARBA" id="ARBA00022475"/>
    </source>
</evidence>
<feature type="transmembrane region" description="Helical" evidence="8">
    <location>
        <begin position="371"/>
        <end position="393"/>
    </location>
</feature>
<keyword evidence="4 8" id="KW-0812">Transmembrane</keyword>
<keyword evidence="10" id="KW-1185">Reference proteome</keyword>
<evidence type="ECO:0008006" key="11">
    <source>
        <dbReference type="Google" id="ProtNLM"/>
    </source>
</evidence>
<feature type="transmembrane region" description="Helical" evidence="8">
    <location>
        <begin position="439"/>
        <end position="459"/>
    </location>
</feature>
<dbReference type="InterPro" id="IPR002293">
    <property type="entry name" value="AA/rel_permease1"/>
</dbReference>
<keyword evidence="2" id="KW-0813">Transport</keyword>
<name>A0ABQ0DET2_9EUKA</name>
<dbReference type="PANTHER" id="PTHR45826">
    <property type="entry name" value="POLYAMINE TRANSPORTER PUT1"/>
    <property type="match status" value="1"/>
</dbReference>
<dbReference type="EMBL" id="BAAFRS010000080">
    <property type="protein sequence ID" value="GAB1221367.1"/>
    <property type="molecule type" value="Genomic_DNA"/>
</dbReference>
<evidence type="ECO:0000256" key="4">
    <source>
        <dbReference type="ARBA" id="ARBA00022692"/>
    </source>
</evidence>
<protein>
    <recommendedName>
        <fullName evidence="11">Amino acid permease</fullName>
    </recommendedName>
</protein>
<organism evidence="9 10">
    <name type="scientific">Entamoeba nuttalli</name>
    <dbReference type="NCBI Taxonomy" id="412467"/>
    <lineage>
        <taxon>Eukaryota</taxon>
        <taxon>Amoebozoa</taxon>
        <taxon>Evosea</taxon>
        <taxon>Archamoebae</taxon>
        <taxon>Mastigamoebida</taxon>
        <taxon>Entamoebidae</taxon>
        <taxon>Entamoeba</taxon>
    </lineage>
</organism>
<keyword evidence="6 8" id="KW-0472">Membrane</keyword>
<reference evidence="9 10" key="1">
    <citation type="journal article" date="2019" name="PLoS Negl. Trop. Dis.">
        <title>Whole genome sequencing of Entamoeba nuttalli reveals mammalian host-related molecular signatures and a novel octapeptide-repeat surface protein.</title>
        <authorList>
            <person name="Tanaka M."/>
            <person name="Makiuchi T."/>
            <person name="Komiyama T."/>
            <person name="Shiina T."/>
            <person name="Osaki K."/>
            <person name="Tachibana H."/>
        </authorList>
    </citation>
    <scope>NUCLEOTIDE SEQUENCE [LARGE SCALE GENOMIC DNA]</scope>
    <source>
        <strain evidence="9 10">P19-061405</strain>
    </source>
</reference>
<proteinExistence type="inferred from homology"/>
<dbReference type="Gene3D" id="1.20.1740.10">
    <property type="entry name" value="Amino acid/polyamine transporter I"/>
    <property type="match status" value="1"/>
</dbReference>
<evidence type="ECO:0000256" key="7">
    <source>
        <dbReference type="ARBA" id="ARBA00024041"/>
    </source>
</evidence>
<feature type="transmembrane region" description="Helical" evidence="8">
    <location>
        <begin position="234"/>
        <end position="253"/>
    </location>
</feature>
<feature type="transmembrane region" description="Helical" evidence="8">
    <location>
        <begin position="399"/>
        <end position="418"/>
    </location>
</feature>
<feature type="transmembrane region" description="Helical" evidence="8">
    <location>
        <begin position="323"/>
        <end position="343"/>
    </location>
</feature>
<feature type="transmembrane region" description="Helical" evidence="8">
    <location>
        <begin position="78"/>
        <end position="100"/>
    </location>
</feature>
<evidence type="ECO:0000256" key="6">
    <source>
        <dbReference type="ARBA" id="ARBA00023136"/>
    </source>
</evidence>
<feature type="transmembrane region" description="Helical" evidence="8">
    <location>
        <begin position="195"/>
        <end position="214"/>
    </location>
</feature>
<accession>A0ABQ0DET2</accession>
<comment type="caution">
    <text evidence="9">The sequence shown here is derived from an EMBL/GenBank/DDBJ whole genome shotgun (WGS) entry which is preliminary data.</text>
</comment>
<dbReference type="PANTHER" id="PTHR45826:SF2">
    <property type="entry name" value="AMINO ACID TRANSPORTER"/>
    <property type="match status" value="1"/>
</dbReference>
<feature type="transmembrane region" description="Helical" evidence="8">
    <location>
        <begin position="465"/>
        <end position="488"/>
    </location>
</feature>
<feature type="transmembrane region" description="Helical" evidence="8">
    <location>
        <begin position="121"/>
        <end position="144"/>
    </location>
</feature>
<feature type="transmembrane region" description="Helical" evidence="8">
    <location>
        <begin position="164"/>
        <end position="188"/>
    </location>
</feature>
<evidence type="ECO:0000256" key="2">
    <source>
        <dbReference type="ARBA" id="ARBA00022448"/>
    </source>
</evidence>
<feature type="transmembrane region" description="Helical" evidence="8">
    <location>
        <begin position="48"/>
        <end position="66"/>
    </location>
</feature>
<evidence type="ECO:0000256" key="8">
    <source>
        <dbReference type="SAM" id="Phobius"/>
    </source>
</evidence>
<feature type="transmembrane region" description="Helical" evidence="8">
    <location>
        <begin position="265"/>
        <end position="283"/>
    </location>
</feature>
<keyword evidence="3" id="KW-1003">Cell membrane</keyword>
<evidence type="ECO:0000256" key="5">
    <source>
        <dbReference type="ARBA" id="ARBA00022989"/>
    </source>
</evidence>
<evidence type="ECO:0000256" key="1">
    <source>
        <dbReference type="ARBA" id="ARBA00004651"/>
    </source>
</evidence>
<comment type="subcellular location">
    <subcellularLocation>
        <location evidence="1">Cell membrane</location>
        <topology evidence="1">Multi-pass membrane protein</topology>
    </subcellularLocation>
</comment>
<sequence>MSILDEGVIMSSPAPSTTPSISKDFFVDVIESSATEANATNRHGTITWFNLAIVVYFSIGGGPFGFEESILVSNPAWSLWSLLVIAVLWALPQSMTMAELSVRFEGGYNEWVYKAFGYHVGLFHSIVRTVFNVSCNAGYMALYYDYINTLYHQFLFFDFQDFTWTYFILKIPTLIIFVSILISVNILGAKKLSSVGVVLTVCVILPFVILFFIATPKLDLSQLVNFNVVSDEASFPKMISIVMFNLMGWDFVGNVSSQAKKPKRDVPIAMVVALLLVVMTYIIPTMDLVTTLDFTIPPSHLDSPYTSIEPLYVSMANKLWQPLSYVIEVATICGVFGLAAMFLQTSSQGLCHATQFNFLPRIFSRSFAGTATPYFAILFQSVFSFSIAIFVTFNQIVSLQMWFLSISTLFIMCSYLVIRWRAYIKKAEVEALFYLPFHPILLTLFVLPTILLSIFQLFYKVGEWYVIGIGLVVLFICELITITVVLILKKKSTRVELENTGYES</sequence>
<dbReference type="InterPro" id="IPR044566">
    <property type="entry name" value="RMV1-like"/>
</dbReference>
<dbReference type="Pfam" id="PF13520">
    <property type="entry name" value="AA_permease_2"/>
    <property type="match status" value="1"/>
</dbReference>
<comment type="similarity">
    <text evidence="7">Belongs to the amino acid-polyamine-organocation (APC) superfamily. Polyamine:cation symporter (PHS) (TC 2.A.3.12) family.</text>
</comment>